<gene>
    <name evidence="2" type="ORF">Din_020783</name>
</gene>
<dbReference type="AlphaFoldDB" id="A0A5B7A3H3"/>
<evidence type="ECO:0000256" key="1">
    <source>
        <dbReference type="SAM" id="MobiDB-lite"/>
    </source>
</evidence>
<evidence type="ECO:0000313" key="2">
    <source>
        <dbReference type="EMBL" id="MPA51342.1"/>
    </source>
</evidence>
<name>A0A5B7A3H3_DAVIN</name>
<feature type="compositionally biased region" description="Low complexity" evidence="1">
    <location>
        <begin position="91"/>
        <end position="108"/>
    </location>
</feature>
<protein>
    <recommendedName>
        <fullName evidence="3">RNA-binding protein 18</fullName>
    </recommendedName>
</protein>
<accession>A0A5B7A3H3</accession>
<dbReference type="EMBL" id="GHES01020783">
    <property type="protein sequence ID" value="MPA51342.1"/>
    <property type="molecule type" value="Transcribed_RNA"/>
</dbReference>
<sequence length="125" mass="13510">MQEAKLAKEKMNGKLACGRPLVVRLASEKYLAEASENSAKAVGEANKLSLAGSSSGQMNRSAKIAAIKNKLKAMEEESRGAKKQKQKQVDSISCIESSNPSSVKRSSSLGYFFDKAKTPKKKKTK</sequence>
<feature type="region of interest" description="Disordered" evidence="1">
    <location>
        <begin position="72"/>
        <end position="109"/>
    </location>
</feature>
<evidence type="ECO:0008006" key="3">
    <source>
        <dbReference type="Google" id="ProtNLM"/>
    </source>
</evidence>
<reference evidence="2" key="1">
    <citation type="submission" date="2019-08" db="EMBL/GenBank/DDBJ databases">
        <title>Reference gene set and small RNA set construction with multiple tissues from Davidia involucrata Baill.</title>
        <authorList>
            <person name="Yang H."/>
            <person name="Zhou C."/>
            <person name="Li G."/>
            <person name="Wang J."/>
            <person name="Gao P."/>
            <person name="Wang M."/>
            <person name="Wang R."/>
            <person name="Zhao Y."/>
        </authorList>
    </citation>
    <scope>NUCLEOTIDE SEQUENCE</scope>
    <source>
        <tissue evidence="2">Mixed with DoveR01_LX</tissue>
    </source>
</reference>
<organism evidence="2">
    <name type="scientific">Davidia involucrata</name>
    <name type="common">Dove tree</name>
    <dbReference type="NCBI Taxonomy" id="16924"/>
    <lineage>
        <taxon>Eukaryota</taxon>
        <taxon>Viridiplantae</taxon>
        <taxon>Streptophyta</taxon>
        <taxon>Embryophyta</taxon>
        <taxon>Tracheophyta</taxon>
        <taxon>Spermatophyta</taxon>
        <taxon>Magnoliopsida</taxon>
        <taxon>eudicotyledons</taxon>
        <taxon>Gunneridae</taxon>
        <taxon>Pentapetalae</taxon>
        <taxon>asterids</taxon>
        <taxon>Cornales</taxon>
        <taxon>Nyssaceae</taxon>
        <taxon>Davidia</taxon>
    </lineage>
</organism>
<proteinExistence type="predicted"/>